<evidence type="ECO:0000313" key="18">
    <source>
        <dbReference type="EMBL" id="GIX63206.1"/>
    </source>
</evidence>
<evidence type="ECO:0000256" key="16">
    <source>
        <dbReference type="RuleBase" id="RU003938"/>
    </source>
</evidence>
<proteinExistence type="inferred from homology"/>
<feature type="transmembrane region" description="Helical" evidence="17">
    <location>
        <begin position="6"/>
        <end position="27"/>
    </location>
</feature>
<evidence type="ECO:0000256" key="13">
    <source>
        <dbReference type="ARBA" id="ARBA00023136"/>
    </source>
</evidence>
<feature type="transmembrane region" description="Helical" evidence="17">
    <location>
        <begin position="142"/>
        <end position="163"/>
    </location>
</feature>
<dbReference type="GO" id="GO:0008654">
    <property type="term" value="P:phospholipid biosynthetic process"/>
    <property type="evidence" value="ECO:0007669"/>
    <property type="project" value="UniProtKB-KW"/>
</dbReference>
<dbReference type="GeneID" id="94194687"/>
<reference evidence="18 19" key="1">
    <citation type="submission" date="2021-06" db="EMBL/GenBank/DDBJ databases">
        <title>Genome sequence of Babesia caballi.</title>
        <authorList>
            <person name="Yamagishi J."/>
            <person name="Kidaka T."/>
            <person name="Ochi A."/>
        </authorList>
    </citation>
    <scope>NUCLEOTIDE SEQUENCE [LARGE SCALE GENOMIC DNA]</scope>
    <source>
        <strain evidence="18">USDA-D6B2</strain>
    </source>
</reference>
<evidence type="ECO:0000256" key="1">
    <source>
        <dbReference type="ARBA" id="ARBA00001698"/>
    </source>
</evidence>
<comment type="pathway">
    <text evidence="4">Lipid metabolism.</text>
</comment>
<keyword evidence="8 16" id="KW-0808">Transferase</keyword>
<keyword evidence="14" id="KW-0594">Phospholipid biosynthesis</keyword>
<dbReference type="Proteomes" id="UP001497744">
    <property type="component" value="Unassembled WGS sequence"/>
</dbReference>
<evidence type="ECO:0000313" key="19">
    <source>
        <dbReference type="Proteomes" id="UP001497744"/>
    </source>
</evidence>
<evidence type="ECO:0000256" key="6">
    <source>
        <dbReference type="ARBA" id="ARBA00012487"/>
    </source>
</evidence>
<comment type="subcellular location">
    <subcellularLocation>
        <location evidence="2">Membrane</location>
        <topology evidence="2">Multi-pass membrane protein</topology>
    </subcellularLocation>
</comment>
<comment type="similarity">
    <text evidence="5 16">Belongs to the CDS family.</text>
</comment>
<evidence type="ECO:0000256" key="10">
    <source>
        <dbReference type="ARBA" id="ARBA00022695"/>
    </source>
</evidence>
<dbReference type="RefSeq" id="XP_067715275.1">
    <property type="nucleotide sequence ID" value="XM_067859174.1"/>
</dbReference>
<evidence type="ECO:0000256" key="5">
    <source>
        <dbReference type="ARBA" id="ARBA00010185"/>
    </source>
</evidence>
<keyword evidence="12" id="KW-0443">Lipid metabolism</keyword>
<protein>
    <recommendedName>
        <fullName evidence="6 16">Phosphatidate cytidylyltransferase</fullName>
        <ecNumber evidence="6 16">2.7.7.41</ecNumber>
    </recommendedName>
</protein>
<evidence type="ECO:0000256" key="14">
    <source>
        <dbReference type="ARBA" id="ARBA00023209"/>
    </source>
</evidence>
<evidence type="ECO:0000256" key="3">
    <source>
        <dbReference type="ARBA" id="ARBA00005119"/>
    </source>
</evidence>
<dbReference type="EMBL" id="BPLF01000002">
    <property type="protein sequence ID" value="GIX63206.1"/>
    <property type="molecule type" value="Genomic_DNA"/>
</dbReference>
<keyword evidence="9 16" id="KW-0812">Transmembrane</keyword>
<feature type="transmembrane region" description="Helical" evidence="17">
    <location>
        <begin position="65"/>
        <end position="92"/>
    </location>
</feature>
<evidence type="ECO:0000256" key="7">
    <source>
        <dbReference type="ARBA" id="ARBA00022516"/>
    </source>
</evidence>
<keyword evidence="11 17" id="KW-1133">Transmembrane helix</keyword>
<dbReference type="AlphaFoldDB" id="A0AAV4LVS5"/>
<dbReference type="PANTHER" id="PTHR13773">
    <property type="entry name" value="PHOSPHATIDATE CYTIDYLYLTRANSFERASE"/>
    <property type="match status" value="1"/>
</dbReference>
<sequence>MCLGQTYVAILLLSLISVSYYELVGLYDKVVQQKRQTAGEDVGVKTTTAPEKNKKRVRLYVITQAFDLLSFISLETYLFVATIVGISFPWLLPRVARLHPKVARACAFILSYHNLLLFISFFSGIIKFILSLEKGHSSQQFLRLAFILMALFYVVIQSMMIIANLYYGLVWFALPHFMISVNDTAAYVFGKIYGKTPLISLSPNKTLEGFIGAFLLTSLIMAIGSPFFLSLRPMVCPVNNFDLTPFAWMGNKCELESVYKLTTYMLPHWVTKLTGLREIYYRPSFVHVMILTVFACLFAPFGGFFASGLKRALKVKDFGDTIPGHGGMMDRFDCHVLMGTFTYLYLKTFVRGSKYSVGAVMKVISRMRPEDRSLLLEKLKEVYG</sequence>
<gene>
    <name evidence="18" type="ORF">BcabD6B2_26410</name>
</gene>
<evidence type="ECO:0000256" key="4">
    <source>
        <dbReference type="ARBA" id="ARBA00005189"/>
    </source>
</evidence>
<evidence type="ECO:0000256" key="8">
    <source>
        <dbReference type="ARBA" id="ARBA00022679"/>
    </source>
</evidence>
<dbReference type="Pfam" id="PF01148">
    <property type="entry name" value="CTP_transf_1"/>
    <property type="match status" value="1"/>
</dbReference>
<comment type="pathway">
    <text evidence="3 16">Phospholipid metabolism; CDP-diacylglycerol biosynthesis; CDP-diacylglycerol from sn-glycerol 3-phosphate: step 3/3.</text>
</comment>
<dbReference type="InterPro" id="IPR000374">
    <property type="entry name" value="PC_trans"/>
</dbReference>
<dbReference type="GO" id="GO:0004605">
    <property type="term" value="F:phosphatidate cytidylyltransferase activity"/>
    <property type="evidence" value="ECO:0007669"/>
    <property type="project" value="UniProtKB-EC"/>
</dbReference>
<dbReference type="EC" id="2.7.7.41" evidence="6 16"/>
<dbReference type="GO" id="GO:0005789">
    <property type="term" value="C:endoplasmic reticulum membrane"/>
    <property type="evidence" value="ECO:0007669"/>
    <property type="project" value="TreeGrafter"/>
</dbReference>
<keyword evidence="15" id="KW-1208">Phospholipid metabolism</keyword>
<evidence type="ECO:0000256" key="12">
    <source>
        <dbReference type="ARBA" id="ARBA00023098"/>
    </source>
</evidence>
<organism evidence="18 19">
    <name type="scientific">Babesia caballi</name>
    <dbReference type="NCBI Taxonomy" id="5871"/>
    <lineage>
        <taxon>Eukaryota</taxon>
        <taxon>Sar</taxon>
        <taxon>Alveolata</taxon>
        <taxon>Apicomplexa</taxon>
        <taxon>Aconoidasida</taxon>
        <taxon>Piroplasmida</taxon>
        <taxon>Babesiidae</taxon>
        <taxon>Babesia</taxon>
    </lineage>
</organism>
<evidence type="ECO:0000256" key="11">
    <source>
        <dbReference type="ARBA" id="ARBA00022989"/>
    </source>
</evidence>
<dbReference type="InterPro" id="IPR016720">
    <property type="entry name" value="PC_Trfase_euk"/>
</dbReference>
<comment type="caution">
    <text evidence="18">The sequence shown here is derived from an EMBL/GenBank/DDBJ whole genome shotgun (WGS) entry which is preliminary data.</text>
</comment>
<keyword evidence="13 17" id="KW-0472">Membrane</keyword>
<dbReference type="PROSITE" id="PS01315">
    <property type="entry name" value="CDS"/>
    <property type="match status" value="1"/>
</dbReference>
<name>A0AAV4LVS5_BABCB</name>
<comment type="catalytic activity">
    <reaction evidence="1 16">
        <text>a 1,2-diacyl-sn-glycero-3-phosphate + CTP + H(+) = a CDP-1,2-diacyl-sn-glycerol + diphosphate</text>
        <dbReference type="Rhea" id="RHEA:16229"/>
        <dbReference type="ChEBI" id="CHEBI:15378"/>
        <dbReference type="ChEBI" id="CHEBI:33019"/>
        <dbReference type="ChEBI" id="CHEBI:37563"/>
        <dbReference type="ChEBI" id="CHEBI:58332"/>
        <dbReference type="ChEBI" id="CHEBI:58608"/>
        <dbReference type="EC" id="2.7.7.41"/>
    </reaction>
</comment>
<feature type="transmembrane region" description="Helical" evidence="17">
    <location>
        <begin position="210"/>
        <end position="229"/>
    </location>
</feature>
<evidence type="ECO:0000256" key="9">
    <source>
        <dbReference type="ARBA" id="ARBA00022692"/>
    </source>
</evidence>
<evidence type="ECO:0000256" key="17">
    <source>
        <dbReference type="SAM" id="Phobius"/>
    </source>
</evidence>
<keyword evidence="10 16" id="KW-0548">Nucleotidyltransferase</keyword>
<evidence type="ECO:0000256" key="15">
    <source>
        <dbReference type="ARBA" id="ARBA00023264"/>
    </source>
</evidence>
<feature type="transmembrane region" description="Helical" evidence="17">
    <location>
        <begin position="285"/>
        <end position="306"/>
    </location>
</feature>
<feature type="transmembrane region" description="Helical" evidence="17">
    <location>
        <begin position="169"/>
        <end position="189"/>
    </location>
</feature>
<accession>A0AAV4LVS5</accession>
<keyword evidence="19" id="KW-1185">Reference proteome</keyword>
<feature type="transmembrane region" description="Helical" evidence="17">
    <location>
        <begin position="112"/>
        <end position="130"/>
    </location>
</feature>
<evidence type="ECO:0000256" key="2">
    <source>
        <dbReference type="ARBA" id="ARBA00004141"/>
    </source>
</evidence>
<keyword evidence="7" id="KW-0444">Lipid biosynthesis</keyword>
<dbReference type="PANTHER" id="PTHR13773:SF8">
    <property type="entry name" value="PHOSPHATIDATE CYTIDYLYLTRANSFERASE, PHOTORECEPTOR-SPECIFIC"/>
    <property type="match status" value="1"/>
</dbReference>